<dbReference type="Pfam" id="PF03061">
    <property type="entry name" value="4HBT"/>
    <property type="match status" value="1"/>
</dbReference>
<comment type="catalytic activity">
    <reaction evidence="26">
        <text>tetradecanoyl-CoA + H2O = tetradecanoate + CoA + H(+)</text>
        <dbReference type="Rhea" id="RHEA:40119"/>
        <dbReference type="ChEBI" id="CHEBI:15377"/>
        <dbReference type="ChEBI" id="CHEBI:15378"/>
        <dbReference type="ChEBI" id="CHEBI:30807"/>
        <dbReference type="ChEBI" id="CHEBI:57287"/>
        <dbReference type="ChEBI" id="CHEBI:57385"/>
    </reaction>
    <physiologicalReaction direction="left-to-right" evidence="26">
        <dbReference type="Rhea" id="RHEA:40120"/>
    </physiologicalReaction>
</comment>
<evidence type="ECO:0000256" key="8">
    <source>
        <dbReference type="ARBA" id="ARBA00022792"/>
    </source>
</evidence>
<accession>A0AAN9D2M6</accession>
<evidence type="ECO:0000256" key="16">
    <source>
        <dbReference type="ARBA" id="ARBA00035852"/>
    </source>
</evidence>
<keyword evidence="29" id="KW-1185">Reference proteome</keyword>
<protein>
    <recommendedName>
        <fullName evidence="20">Acyl-coenzyme A thioesterase THEM4</fullName>
        <ecNumber evidence="19">3.1.2.2</ecNumber>
    </recommendedName>
    <alternativeName>
        <fullName evidence="21">Thioesterase superfamily member 4</fullName>
    </alternativeName>
</protein>
<evidence type="ECO:0000256" key="7">
    <source>
        <dbReference type="ARBA" id="ARBA00022703"/>
    </source>
</evidence>
<keyword evidence="9" id="KW-0378">Hydrolase</keyword>
<evidence type="ECO:0000256" key="12">
    <source>
        <dbReference type="ARBA" id="ARBA00023098"/>
    </source>
</evidence>
<keyword evidence="14" id="KW-0472">Membrane</keyword>
<evidence type="ECO:0000256" key="5">
    <source>
        <dbReference type="ARBA" id="ARBA00022475"/>
    </source>
</evidence>
<dbReference type="GO" id="GO:0032587">
    <property type="term" value="C:ruffle membrane"/>
    <property type="evidence" value="ECO:0007669"/>
    <property type="project" value="UniProtKB-SubCell"/>
</dbReference>
<comment type="catalytic activity">
    <reaction evidence="22">
        <text>octanoyl-CoA + H2O = octanoate + CoA + H(+)</text>
        <dbReference type="Rhea" id="RHEA:30143"/>
        <dbReference type="ChEBI" id="CHEBI:15377"/>
        <dbReference type="ChEBI" id="CHEBI:15378"/>
        <dbReference type="ChEBI" id="CHEBI:25646"/>
        <dbReference type="ChEBI" id="CHEBI:57287"/>
        <dbReference type="ChEBI" id="CHEBI:57386"/>
    </reaction>
    <physiologicalReaction direction="left-to-right" evidence="22">
        <dbReference type="Rhea" id="RHEA:30144"/>
    </physiologicalReaction>
</comment>
<comment type="caution">
    <text evidence="28">The sequence shown here is derived from an EMBL/GenBank/DDBJ whole genome shotgun (WGS) entry which is preliminary data.</text>
</comment>
<keyword evidence="7" id="KW-0053">Apoptosis</keyword>
<reference evidence="28 29" key="1">
    <citation type="submission" date="2024-02" db="EMBL/GenBank/DDBJ databases">
        <title>Chromosome-level genome assembly of the Eurasian Minnow (Phoxinus phoxinus).</title>
        <authorList>
            <person name="Oriowo T.O."/>
            <person name="Martin S."/>
            <person name="Stange M."/>
            <person name="Chrysostomakis Y."/>
            <person name="Brown T."/>
            <person name="Winkler S."/>
            <person name="Kukowka S."/>
            <person name="Myers E.W."/>
            <person name="Bohne A."/>
        </authorList>
    </citation>
    <scope>NUCLEOTIDE SEQUENCE [LARGE SCALE GENOMIC DNA]</scope>
    <source>
        <strain evidence="28">ZFMK-TIS-60720</strain>
        <tissue evidence="28">Whole Organism</tissue>
    </source>
</reference>
<evidence type="ECO:0000256" key="13">
    <source>
        <dbReference type="ARBA" id="ARBA00023128"/>
    </source>
</evidence>
<evidence type="ECO:0000313" key="28">
    <source>
        <dbReference type="EMBL" id="KAK7157354.1"/>
    </source>
</evidence>
<comment type="catalytic activity">
    <reaction evidence="25">
        <text>dodecanoyl-CoA + H2O = dodecanoate + CoA + H(+)</text>
        <dbReference type="Rhea" id="RHEA:30135"/>
        <dbReference type="ChEBI" id="CHEBI:15377"/>
        <dbReference type="ChEBI" id="CHEBI:15378"/>
        <dbReference type="ChEBI" id="CHEBI:18262"/>
        <dbReference type="ChEBI" id="CHEBI:57287"/>
        <dbReference type="ChEBI" id="CHEBI:57375"/>
    </reaction>
    <physiologicalReaction direction="left-to-right" evidence="25">
        <dbReference type="Rhea" id="RHEA:30136"/>
    </physiologicalReaction>
</comment>
<feature type="domain" description="Thioesterase" evidence="27">
    <location>
        <begin position="174"/>
        <end position="245"/>
    </location>
</feature>
<name>A0AAN9D2M6_9TELE</name>
<dbReference type="EMBL" id="JAYKXH010000009">
    <property type="protein sequence ID" value="KAK7157354.1"/>
    <property type="molecule type" value="Genomic_DNA"/>
</dbReference>
<dbReference type="InterPro" id="IPR052365">
    <property type="entry name" value="THEM4/THEM5_acyl-CoA_thioest"/>
</dbReference>
<dbReference type="Gene3D" id="3.10.129.10">
    <property type="entry name" value="Hotdog Thioesterase"/>
    <property type="match status" value="1"/>
</dbReference>
<dbReference type="GO" id="GO:0006915">
    <property type="term" value="P:apoptotic process"/>
    <property type="evidence" value="ECO:0007669"/>
    <property type="project" value="UniProtKB-KW"/>
</dbReference>
<keyword evidence="12" id="KW-0443">Lipid metabolism</keyword>
<evidence type="ECO:0000256" key="19">
    <source>
        <dbReference type="ARBA" id="ARBA00038848"/>
    </source>
</evidence>
<evidence type="ECO:0000256" key="26">
    <source>
        <dbReference type="ARBA" id="ARBA00048180"/>
    </source>
</evidence>
<evidence type="ECO:0000256" key="1">
    <source>
        <dbReference type="ARBA" id="ARBA00004496"/>
    </source>
</evidence>
<dbReference type="InterPro" id="IPR006683">
    <property type="entry name" value="Thioestr_dom"/>
</dbReference>
<evidence type="ECO:0000256" key="15">
    <source>
        <dbReference type="ARBA" id="ARBA00023273"/>
    </source>
</evidence>
<dbReference type="GO" id="GO:0006631">
    <property type="term" value="P:fatty acid metabolic process"/>
    <property type="evidence" value="ECO:0007669"/>
    <property type="project" value="UniProtKB-KW"/>
</dbReference>
<keyword evidence="11" id="KW-0809">Transit peptide</keyword>
<comment type="catalytic activity">
    <reaction evidence="16">
        <text>(5Z,8Z,11Z,14Z)-eicosatetraenoyl-CoA + H2O = (5Z,8Z,11Z,14Z)-eicosatetraenoate + CoA + H(+)</text>
        <dbReference type="Rhea" id="RHEA:40151"/>
        <dbReference type="ChEBI" id="CHEBI:15377"/>
        <dbReference type="ChEBI" id="CHEBI:15378"/>
        <dbReference type="ChEBI" id="CHEBI:32395"/>
        <dbReference type="ChEBI" id="CHEBI:57287"/>
        <dbReference type="ChEBI" id="CHEBI:57368"/>
    </reaction>
    <physiologicalReaction direction="left-to-right" evidence="16">
        <dbReference type="Rhea" id="RHEA:40152"/>
    </physiologicalReaction>
</comment>
<gene>
    <name evidence="28" type="ORF">R3I93_008742</name>
</gene>
<evidence type="ECO:0000256" key="25">
    <source>
        <dbReference type="ARBA" id="ARBA00048074"/>
    </source>
</evidence>
<dbReference type="EC" id="3.1.2.2" evidence="19"/>
<evidence type="ECO:0000256" key="21">
    <source>
        <dbReference type="ARBA" id="ARBA00043210"/>
    </source>
</evidence>
<dbReference type="PANTHER" id="PTHR12418">
    <property type="entry name" value="ACYL-COENZYME A THIOESTERASE THEM4"/>
    <property type="match status" value="1"/>
</dbReference>
<keyword evidence="13" id="KW-0496">Mitochondrion</keyword>
<keyword evidence="10" id="KW-0276">Fatty acid metabolism</keyword>
<comment type="subcellular location">
    <subcellularLocation>
        <location evidence="3">Cell projection</location>
        <location evidence="3">Ruffle membrane</location>
    </subcellularLocation>
    <subcellularLocation>
        <location evidence="1">Cytoplasm</location>
    </subcellularLocation>
    <subcellularLocation>
        <location evidence="4">Mitochondrion inner membrane</location>
        <topology evidence="4">Peripheral membrane protein</topology>
    </subcellularLocation>
    <subcellularLocation>
        <location evidence="2">Mitochondrion intermembrane space</location>
    </subcellularLocation>
</comment>
<dbReference type="SUPFAM" id="SSF54637">
    <property type="entry name" value="Thioesterase/thiol ester dehydrase-isomerase"/>
    <property type="match status" value="1"/>
</dbReference>
<evidence type="ECO:0000256" key="24">
    <source>
        <dbReference type="ARBA" id="ARBA00047969"/>
    </source>
</evidence>
<evidence type="ECO:0000313" key="29">
    <source>
        <dbReference type="Proteomes" id="UP001364617"/>
    </source>
</evidence>
<evidence type="ECO:0000256" key="23">
    <source>
        <dbReference type="ARBA" id="ARBA00047734"/>
    </source>
</evidence>
<evidence type="ECO:0000256" key="9">
    <source>
        <dbReference type="ARBA" id="ARBA00022801"/>
    </source>
</evidence>
<dbReference type="PANTHER" id="PTHR12418:SF19">
    <property type="entry name" value="ACYL-COENZYME A THIOESTERASE THEM4"/>
    <property type="match status" value="1"/>
</dbReference>
<keyword evidence="6" id="KW-0963">Cytoplasm</keyword>
<sequence length="268" mass="29688">MLGQIARRRLGLLLLLHGQQRLSNGLNGVSFNQLLSKETHRHTQSSFNTSSPISTMSLWPFSFQPRDFSLPNSSWSPEMCKAYDHYNALCDTDTENGEEKKRAPWKKLPSYNRSIKYATGGIHLSKLIQAKARLFTRNVKEQGATFEYVVFVNKEEKSCVCVFQAGRLLEGAPGHVHGGAIATMIDTVTGSLAGYLSGPIMTANLNLDYRNPMPLGSVVLIHSALDRIEGRKTFITCKVTSTDESKLYTEATALFVSISVGHLFGSRN</sequence>
<dbReference type="AlphaFoldDB" id="A0AAN9D2M6"/>
<keyword evidence="15" id="KW-0966">Cell projection</keyword>
<evidence type="ECO:0000259" key="27">
    <source>
        <dbReference type="Pfam" id="PF03061"/>
    </source>
</evidence>
<evidence type="ECO:0000256" key="3">
    <source>
        <dbReference type="ARBA" id="ARBA00004632"/>
    </source>
</evidence>
<keyword evidence="8" id="KW-0999">Mitochondrion inner membrane</keyword>
<dbReference type="GO" id="GO:0005758">
    <property type="term" value="C:mitochondrial intermembrane space"/>
    <property type="evidence" value="ECO:0007669"/>
    <property type="project" value="UniProtKB-SubCell"/>
</dbReference>
<evidence type="ECO:0000256" key="17">
    <source>
        <dbReference type="ARBA" id="ARBA00037002"/>
    </source>
</evidence>
<evidence type="ECO:0000256" key="2">
    <source>
        <dbReference type="ARBA" id="ARBA00004569"/>
    </source>
</evidence>
<dbReference type="GO" id="GO:0016787">
    <property type="term" value="F:hydrolase activity"/>
    <property type="evidence" value="ECO:0007669"/>
    <property type="project" value="UniProtKB-KW"/>
</dbReference>
<evidence type="ECO:0000256" key="22">
    <source>
        <dbReference type="ARBA" id="ARBA00047588"/>
    </source>
</evidence>
<evidence type="ECO:0000256" key="20">
    <source>
        <dbReference type="ARBA" id="ARBA00040123"/>
    </source>
</evidence>
<evidence type="ECO:0000256" key="6">
    <source>
        <dbReference type="ARBA" id="ARBA00022490"/>
    </source>
</evidence>
<evidence type="ECO:0000256" key="4">
    <source>
        <dbReference type="ARBA" id="ARBA00004637"/>
    </source>
</evidence>
<dbReference type="Proteomes" id="UP001364617">
    <property type="component" value="Unassembled WGS sequence"/>
</dbReference>
<dbReference type="GO" id="GO:0005743">
    <property type="term" value="C:mitochondrial inner membrane"/>
    <property type="evidence" value="ECO:0007669"/>
    <property type="project" value="UniProtKB-SubCell"/>
</dbReference>
<proteinExistence type="inferred from homology"/>
<dbReference type="CDD" id="cd03443">
    <property type="entry name" value="PaaI_thioesterase"/>
    <property type="match status" value="1"/>
</dbReference>
<evidence type="ECO:0000256" key="11">
    <source>
        <dbReference type="ARBA" id="ARBA00022946"/>
    </source>
</evidence>
<comment type="catalytic activity">
    <reaction evidence="23">
        <text>hexadecanoyl-CoA + H2O = hexadecanoate + CoA + H(+)</text>
        <dbReference type="Rhea" id="RHEA:16645"/>
        <dbReference type="ChEBI" id="CHEBI:7896"/>
        <dbReference type="ChEBI" id="CHEBI:15377"/>
        <dbReference type="ChEBI" id="CHEBI:15378"/>
        <dbReference type="ChEBI" id="CHEBI:57287"/>
        <dbReference type="ChEBI" id="CHEBI:57379"/>
        <dbReference type="EC" id="3.1.2.2"/>
    </reaction>
    <physiologicalReaction direction="left-to-right" evidence="23">
        <dbReference type="Rhea" id="RHEA:16646"/>
    </physiologicalReaction>
</comment>
<organism evidence="28 29">
    <name type="scientific">Phoxinus phoxinus</name>
    <name type="common">Eurasian minnow</name>
    <dbReference type="NCBI Taxonomy" id="58324"/>
    <lineage>
        <taxon>Eukaryota</taxon>
        <taxon>Metazoa</taxon>
        <taxon>Chordata</taxon>
        <taxon>Craniata</taxon>
        <taxon>Vertebrata</taxon>
        <taxon>Euteleostomi</taxon>
        <taxon>Actinopterygii</taxon>
        <taxon>Neopterygii</taxon>
        <taxon>Teleostei</taxon>
        <taxon>Ostariophysi</taxon>
        <taxon>Cypriniformes</taxon>
        <taxon>Leuciscidae</taxon>
        <taxon>Phoxininae</taxon>
        <taxon>Phoxinus</taxon>
    </lineage>
</organism>
<keyword evidence="5" id="KW-1003">Cell membrane</keyword>
<dbReference type="InterPro" id="IPR029069">
    <property type="entry name" value="HotDog_dom_sf"/>
</dbReference>
<evidence type="ECO:0000256" key="14">
    <source>
        <dbReference type="ARBA" id="ARBA00023136"/>
    </source>
</evidence>
<comment type="catalytic activity">
    <reaction evidence="17">
        <text>(9Z)-octadecenoyl-CoA + H2O = (9Z)-octadecenoate + CoA + H(+)</text>
        <dbReference type="Rhea" id="RHEA:40139"/>
        <dbReference type="ChEBI" id="CHEBI:15377"/>
        <dbReference type="ChEBI" id="CHEBI:15378"/>
        <dbReference type="ChEBI" id="CHEBI:30823"/>
        <dbReference type="ChEBI" id="CHEBI:57287"/>
        <dbReference type="ChEBI" id="CHEBI:57387"/>
    </reaction>
    <physiologicalReaction direction="left-to-right" evidence="17">
        <dbReference type="Rhea" id="RHEA:40140"/>
    </physiologicalReaction>
</comment>
<evidence type="ECO:0000256" key="10">
    <source>
        <dbReference type="ARBA" id="ARBA00022832"/>
    </source>
</evidence>
<comment type="similarity">
    <text evidence="18">Belongs to the THEM4/THEM5 thioesterase family.</text>
</comment>
<comment type="catalytic activity">
    <reaction evidence="24">
        <text>decanoyl-CoA + H2O = decanoate + CoA + H(+)</text>
        <dbReference type="Rhea" id="RHEA:40059"/>
        <dbReference type="ChEBI" id="CHEBI:15377"/>
        <dbReference type="ChEBI" id="CHEBI:15378"/>
        <dbReference type="ChEBI" id="CHEBI:27689"/>
        <dbReference type="ChEBI" id="CHEBI:57287"/>
        <dbReference type="ChEBI" id="CHEBI:61430"/>
    </reaction>
    <physiologicalReaction direction="left-to-right" evidence="24">
        <dbReference type="Rhea" id="RHEA:40060"/>
    </physiologicalReaction>
</comment>
<evidence type="ECO:0000256" key="18">
    <source>
        <dbReference type="ARBA" id="ARBA00038456"/>
    </source>
</evidence>